<keyword evidence="4" id="KW-1185">Reference proteome</keyword>
<dbReference type="Proteomes" id="UP001412067">
    <property type="component" value="Unassembled WGS sequence"/>
</dbReference>
<evidence type="ECO:0000313" key="4">
    <source>
        <dbReference type="Proteomes" id="UP001412067"/>
    </source>
</evidence>
<dbReference type="InterPro" id="IPR000504">
    <property type="entry name" value="RRM_dom"/>
</dbReference>
<dbReference type="PANTHER" id="PTHR48035:SF2">
    <property type="entry name" value="RNA-BINDING REGION RNP-1 DOMAIN-CONTAINING PROTEIN"/>
    <property type="match status" value="1"/>
</dbReference>
<dbReference type="PANTHER" id="PTHR48035">
    <property type="entry name" value="HETEROGENEOUS NUCLEAR RIBONUCLEOPROTEIN 1"/>
    <property type="match status" value="1"/>
</dbReference>
<dbReference type="Gene3D" id="3.30.70.330">
    <property type="match status" value="1"/>
</dbReference>
<reference evidence="3 4" key="1">
    <citation type="journal article" date="2022" name="Nat. Plants">
        <title>Genomes of leafy and leafless Platanthera orchids illuminate the evolution of mycoheterotrophy.</title>
        <authorList>
            <person name="Li M.H."/>
            <person name="Liu K.W."/>
            <person name="Li Z."/>
            <person name="Lu H.C."/>
            <person name="Ye Q.L."/>
            <person name="Zhang D."/>
            <person name="Wang J.Y."/>
            <person name="Li Y.F."/>
            <person name="Zhong Z.M."/>
            <person name="Liu X."/>
            <person name="Yu X."/>
            <person name="Liu D.K."/>
            <person name="Tu X.D."/>
            <person name="Liu B."/>
            <person name="Hao Y."/>
            <person name="Liao X.Y."/>
            <person name="Jiang Y.T."/>
            <person name="Sun W.H."/>
            <person name="Chen J."/>
            <person name="Chen Y.Q."/>
            <person name="Ai Y."/>
            <person name="Zhai J.W."/>
            <person name="Wu S.S."/>
            <person name="Zhou Z."/>
            <person name="Hsiao Y.Y."/>
            <person name="Wu W.L."/>
            <person name="Chen Y.Y."/>
            <person name="Lin Y.F."/>
            <person name="Hsu J.L."/>
            <person name="Li C.Y."/>
            <person name="Wang Z.W."/>
            <person name="Zhao X."/>
            <person name="Zhong W.Y."/>
            <person name="Ma X.K."/>
            <person name="Ma L."/>
            <person name="Huang J."/>
            <person name="Chen G.Z."/>
            <person name="Huang M.Z."/>
            <person name="Huang L."/>
            <person name="Peng D.H."/>
            <person name="Luo Y.B."/>
            <person name="Zou S.Q."/>
            <person name="Chen S.P."/>
            <person name="Lan S."/>
            <person name="Tsai W.C."/>
            <person name="Van de Peer Y."/>
            <person name="Liu Z.J."/>
        </authorList>
    </citation>
    <scope>NUCLEOTIDE SEQUENCE [LARGE SCALE GENOMIC DNA]</scope>
    <source>
        <strain evidence="3">Lor288</strain>
    </source>
</reference>
<sequence length="175" mass="19950">MDSDHGKHFFGGISWETMEEKLSDYFGKYGDVLQTVVMRDKITGNPRGFGFVVFADPTIASTRVLEVVGASDLDLCNRHNSHYLYNNERWVVIILLEIALRGAENLQVGGLVSSEFASTLKEFCSIILLLEIVELSFVMKKERHVLNKEVPEFYKNAELKNEGTLIKNDIWNFEV</sequence>
<name>A0ABR2LMQ7_9ASPA</name>
<keyword evidence="3" id="KW-0687">Ribonucleoprotein</keyword>
<dbReference type="SMART" id="SM00360">
    <property type="entry name" value="RRM"/>
    <property type="match status" value="1"/>
</dbReference>
<dbReference type="InterPro" id="IPR035979">
    <property type="entry name" value="RBD_domain_sf"/>
</dbReference>
<gene>
    <name evidence="3" type="primary">RNP1</name>
    <name evidence="3" type="ORF">KSP40_PGU001453</name>
</gene>
<evidence type="ECO:0000313" key="3">
    <source>
        <dbReference type="EMBL" id="KAK8945307.1"/>
    </source>
</evidence>
<proteinExistence type="predicted"/>
<evidence type="ECO:0000256" key="1">
    <source>
        <dbReference type="PROSITE-ProRule" id="PRU00176"/>
    </source>
</evidence>
<feature type="domain" description="RRM" evidence="2">
    <location>
        <begin position="6"/>
        <end position="72"/>
    </location>
</feature>
<dbReference type="EMBL" id="JBBWWR010000017">
    <property type="protein sequence ID" value="KAK8945307.1"/>
    <property type="molecule type" value="Genomic_DNA"/>
</dbReference>
<dbReference type="PROSITE" id="PS50102">
    <property type="entry name" value="RRM"/>
    <property type="match status" value="1"/>
</dbReference>
<dbReference type="GO" id="GO:1990904">
    <property type="term" value="C:ribonucleoprotein complex"/>
    <property type="evidence" value="ECO:0007669"/>
    <property type="project" value="UniProtKB-KW"/>
</dbReference>
<dbReference type="SUPFAM" id="SSF54928">
    <property type="entry name" value="RNA-binding domain, RBD"/>
    <property type="match status" value="1"/>
</dbReference>
<evidence type="ECO:0000259" key="2">
    <source>
        <dbReference type="PROSITE" id="PS50102"/>
    </source>
</evidence>
<comment type="caution">
    <text evidence="3">The sequence shown here is derived from an EMBL/GenBank/DDBJ whole genome shotgun (WGS) entry which is preliminary data.</text>
</comment>
<protein>
    <submittedName>
        <fullName evidence="3">Heterogeneous nuclear ribonucleoprotein 1</fullName>
    </submittedName>
</protein>
<dbReference type="Pfam" id="PF00076">
    <property type="entry name" value="RRM_1"/>
    <property type="match status" value="1"/>
</dbReference>
<dbReference type="InterPro" id="IPR053260">
    <property type="entry name" value="hnRNP"/>
</dbReference>
<dbReference type="InterPro" id="IPR012677">
    <property type="entry name" value="Nucleotide-bd_a/b_plait_sf"/>
</dbReference>
<keyword evidence="1" id="KW-0694">RNA-binding</keyword>
<accession>A0ABR2LMQ7</accession>
<organism evidence="3 4">
    <name type="scientific">Platanthera guangdongensis</name>
    <dbReference type="NCBI Taxonomy" id="2320717"/>
    <lineage>
        <taxon>Eukaryota</taxon>
        <taxon>Viridiplantae</taxon>
        <taxon>Streptophyta</taxon>
        <taxon>Embryophyta</taxon>
        <taxon>Tracheophyta</taxon>
        <taxon>Spermatophyta</taxon>
        <taxon>Magnoliopsida</taxon>
        <taxon>Liliopsida</taxon>
        <taxon>Asparagales</taxon>
        <taxon>Orchidaceae</taxon>
        <taxon>Orchidoideae</taxon>
        <taxon>Orchideae</taxon>
        <taxon>Orchidinae</taxon>
        <taxon>Platanthera</taxon>
    </lineage>
</organism>